<accession>A0A150KGN3</accession>
<gene>
    <name evidence="1" type="ORF">B4099_1691</name>
</gene>
<dbReference type="PATRIC" id="fig|1398.25.peg.1922"/>
<evidence type="ECO:0000313" key="2">
    <source>
        <dbReference type="Proteomes" id="UP000075304"/>
    </source>
</evidence>
<dbReference type="Proteomes" id="UP000075304">
    <property type="component" value="Unassembled WGS sequence"/>
</dbReference>
<name>A0A150KGN3_HEYCO</name>
<evidence type="ECO:0000313" key="1">
    <source>
        <dbReference type="EMBL" id="KYC71597.1"/>
    </source>
</evidence>
<organism evidence="1 2">
    <name type="scientific">Heyndrickxia coagulans</name>
    <name type="common">Weizmannia coagulans</name>
    <dbReference type="NCBI Taxonomy" id="1398"/>
    <lineage>
        <taxon>Bacteria</taxon>
        <taxon>Bacillati</taxon>
        <taxon>Bacillota</taxon>
        <taxon>Bacilli</taxon>
        <taxon>Bacillales</taxon>
        <taxon>Bacillaceae</taxon>
        <taxon>Heyndrickxia</taxon>
    </lineage>
</organism>
<reference evidence="1 2" key="1">
    <citation type="submission" date="2016-01" db="EMBL/GenBank/DDBJ databases">
        <title>Genome Sequences of Twelve Sporeforming Bacillus Species Isolated from Foods.</title>
        <authorList>
            <person name="Berendsen E.M."/>
            <person name="Wells-Bennik M.H."/>
            <person name="Krawcyk A.O."/>
            <person name="De Jong A."/>
            <person name="Holsappel S."/>
            <person name="Eijlander R.T."/>
            <person name="Kuipers O.P."/>
        </authorList>
    </citation>
    <scope>NUCLEOTIDE SEQUENCE [LARGE SCALE GENOMIC DNA]</scope>
    <source>
        <strain evidence="1 2">B4099</strain>
    </source>
</reference>
<protein>
    <submittedName>
        <fullName evidence="1">Uncharacterized protein</fullName>
    </submittedName>
</protein>
<comment type="caution">
    <text evidence="1">The sequence shown here is derived from an EMBL/GenBank/DDBJ whole genome shotgun (WGS) entry which is preliminary data.</text>
</comment>
<dbReference type="EMBL" id="LQYI01000025">
    <property type="protein sequence ID" value="KYC71597.1"/>
    <property type="molecule type" value="Genomic_DNA"/>
</dbReference>
<sequence>MEKEPSLCSVFWNFVLAFWFRQGVFNIAATIGTEKLKVPK</sequence>
<dbReference type="AlphaFoldDB" id="A0A150KGN3"/>
<proteinExistence type="predicted"/>